<feature type="signal peptide" evidence="2">
    <location>
        <begin position="1"/>
        <end position="22"/>
    </location>
</feature>
<dbReference type="AlphaFoldDB" id="A0A7K1UBR8"/>
<feature type="compositionally biased region" description="Polar residues" evidence="1">
    <location>
        <begin position="27"/>
        <end position="45"/>
    </location>
</feature>
<gene>
    <name evidence="3" type="ORF">GO493_26010</name>
</gene>
<feature type="compositionally biased region" description="Low complexity" evidence="1">
    <location>
        <begin position="378"/>
        <end position="406"/>
    </location>
</feature>
<keyword evidence="2" id="KW-0732">Signal</keyword>
<protein>
    <submittedName>
        <fullName evidence="3">Uncharacterized protein</fullName>
    </submittedName>
</protein>
<proteinExistence type="predicted"/>
<feature type="region of interest" description="Disordered" evidence="1">
    <location>
        <begin position="27"/>
        <end position="48"/>
    </location>
</feature>
<dbReference type="EMBL" id="WRXN01000015">
    <property type="protein sequence ID" value="MVT11746.1"/>
    <property type="molecule type" value="Genomic_DNA"/>
</dbReference>
<accession>A0A7K1UBR8</accession>
<feature type="compositionally biased region" description="Low complexity" evidence="1">
    <location>
        <begin position="420"/>
        <end position="431"/>
    </location>
</feature>
<dbReference type="Proteomes" id="UP000461730">
    <property type="component" value="Unassembled WGS sequence"/>
</dbReference>
<evidence type="ECO:0000313" key="4">
    <source>
        <dbReference type="Proteomes" id="UP000461730"/>
    </source>
</evidence>
<evidence type="ECO:0000256" key="2">
    <source>
        <dbReference type="SAM" id="SignalP"/>
    </source>
</evidence>
<keyword evidence="4" id="KW-1185">Reference proteome</keyword>
<dbReference type="RefSeq" id="WP_157309165.1">
    <property type="nucleotide sequence ID" value="NZ_WRXN01000015.1"/>
</dbReference>
<feature type="chain" id="PRO_5029462436" evidence="2">
    <location>
        <begin position="23"/>
        <end position="437"/>
    </location>
</feature>
<organism evidence="3 4">
    <name type="scientific">Chitinophaga tropicalis</name>
    <dbReference type="NCBI Taxonomy" id="2683588"/>
    <lineage>
        <taxon>Bacteria</taxon>
        <taxon>Pseudomonadati</taxon>
        <taxon>Bacteroidota</taxon>
        <taxon>Chitinophagia</taxon>
        <taxon>Chitinophagales</taxon>
        <taxon>Chitinophagaceae</taxon>
        <taxon>Chitinophaga</taxon>
    </lineage>
</organism>
<reference evidence="3 4" key="1">
    <citation type="submission" date="2019-12" db="EMBL/GenBank/DDBJ databases">
        <title>Chitinophaga sp. strain ysch24 (GDMCC 1.1355), whole genome shotgun sequence.</title>
        <authorList>
            <person name="Zhang X."/>
        </authorList>
    </citation>
    <scope>NUCLEOTIDE SEQUENCE [LARGE SCALE GENOMIC DNA]</scope>
    <source>
        <strain evidence="4">ysch24</strain>
    </source>
</reference>
<sequence length="437" mass="50166">MNILQSLPALYLTLLSALTVNAQSQYGSSSQWPADNRLSQESDSTGLPGDNFSLQGALTLFKKANSPEEFERLLNTRDNNVNNLDLNNDGNIDYIRVINKKQQQVHLFILQALVSNQESQDVAIIELEKNGDNSAVIQIVGSEDIYGEAVIAEPVESDNNSNNSNYNNNYNGNYFNSNNNYYNGNNNTNYNNNYNNNYNSNYYNGNNNSNYYNGNYYNNDYYYNRSHGPSAGSEDFSGNAFHPSGVIINVWFWPCVRRVYAPSYVIWTSPWTWVNPPGWWRPWRPMPWQAYRPACYHYHQGYMYTYTRRIPPAPVMYRSYRCYSPMVMERNRVVMTSYRGARADRGGNYPPNRFNNGYYGGRNYNGYDRYRNNNGYYNGGRNSYNGYNNNDRPGNYNPRPGNYNPGGRSGNDRNQDYTPGNGNSGNTNRGSRVVRGS</sequence>
<comment type="caution">
    <text evidence="3">The sequence shown here is derived from an EMBL/GenBank/DDBJ whole genome shotgun (WGS) entry which is preliminary data.</text>
</comment>
<name>A0A7K1UBR8_9BACT</name>
<evidence type="ECO:0000256" key="1">
    <source>
        <dbReference type="SAM" id="MobiDB-lite"/>
    </source>
</evidence>
<feature type="region of interest" description="Disordered" evidence="1">
    <location>
        <begin position="378"/>
        <end position="437"/>
    </location>
</feature>
<evidence type="ECO:0000313" key="3">
    <source>
        <dbReference type="EMBL" id="MVT11746.1"/>
    </source>
</evidence>